<dbReference type="EMBL" id="CABVPY010000073">
    <property type="protein sequence ID" value="VWC37626.1"/>
    <property type="molecule type" value="Genomic_DNA"/>
</dbReference>
<dbReference type="InterPro" id="IPR048390">
    <property type="entry name" value="Gp34_trimer"/>
</dbReference>
<dbReference type="Gene3D" id="3.90.1340.10">
    <property type="entry name" value="Phage tail collar domain"/>
    <property type="match status" value="1"/>
</dbReference>
<proteinExistence type="predicted"/>
<feature type="region of interest" description="Disordered" evidence="1">
    <location>
        <begin position="743"/>
        <end position="769"/>
    </location>
</feature>
<feature type="domain" description="Long-tail fiber proximal subunit trimerization" evidence="2">
    <location>
        <begin position="370"/>
        <end position="459"/>
    </location>
</feature>
<organism evidence="3 4">
    <name type="scientific">Burkholderia lata (strain ATCC 17760 / DSM 23089 / LMG 22485 / NCIMB 9086 / R18194 / 383)</name>
    <dbReference type="NCBI Taxonomy" id="482957"/>
    <lineage>
        <taxon>Bacteria</taxon>
        <taxon>Pseudomonadati</taxon>
        <taxon>Pseudomonadota</taxon>
        <taxon>Betaproteobacteria</taxon>
        <taxon>Burkholderiales</taxon>
        <taxon>Burkholderiaceae</taxon>
        <taxon>Burkholderia</taxon>
        <taxon>Burkholderia cepacia complex</taxon>
    </lineage>
</organism>
<dbReference type="InterPro" id="IPR037053">
    <property type="entry name" value="Phage_tail_collar_dom_sf"/>
</dbReference>
<protein>
    <submittedName>
        <fullName evidence="3">Putative phage tail protein</fullName>
    </submittedName>
</protein>
<evidence type="ECO:0000313" key="4">
    <source>
        <dbReference type="Proteomes" id="UP000494170"/>
    </source>
</evidence>
<reference evidence="3 4" key="1">
    <citation type="submission" date="2019-09" db="EMBL/GenBank/DDBJ databases">
        <authorList>
            <person name="Depoorter E."/>
        </authorList>
    </citation>
    <scope>NUCLEOTIDE SEQUENCE [LARGE SCALE GENOMIC DNA]</scope>
    <source>
        <strain evidence="3">LMG 6863</strain>
    </source>
</reference>
<evidence type="ECO:0000259" key="2">
    <source>
        <dbReference type="Pfam" id="PF21446"/>
    </source>
</evidence>
<evidence type="ECO:0000256" key="1">
    <source>
        <dbReference type="SAM" id="MobiDB-lite"/>
    </source>
</evidence>
<name>A0A6P2RV89_BURL3</name>
<gene>
    <name evidence="3" type="ORF">BLA6863_06792</name>
</gene>
<feature type="compositionally biased region" description="Polar residues" evidence="1">
    <location>
        <begin position="812"/>
        <end position="822"/>
    </location>
</feature>
<evidence type="ECO:0000313" key="3">
    <source>
        <dbReference type="EMBL" id="VWC37626.1"/>
    </source>
</evidence>
<dbReference type="AlphaFoldDB" id="A0A6P2RV89"/>
<sequence>MATQIIITDAGRAALVAAGNGGTNAHQVVEIGLANAPFVADKGLTKLPNELKRIKSFGGANVAPDTIHTTLKDDTADQYSLYGFGLYLENGVLLASYGQATPIMEKSPAAMLLLSSDLQFATIDATKLVFGDASFLNPPATTERQGVVELATQAEVNAGADDTRAMTPKTAASRYAALTGAKFTGPVVTEFDAGPDTAHVTVRPPTGKNGRESRVRLHGTFGGNNADTGTRLIATVRAGFDNGAWGREYVDLWVNKTGNDAETDANQARAVRVAYGGRVLVGNGSVDDGNTTLQVAGNAKVSGTLYSTASSIQAAGSGTGYATQFFTNPDSSKVRWTVYKEDSAEGVGNAGSHFGINSFDDSGNQTRRLFIRRDTGTVSVTKRLTVGDVGDDGRNAIQVGGNATFKGSLTSREMDANGAHFRAISNDYGALLRNDGTNMYLLSTNKGNPEGQWNDFRPFAWNLATGLVTIDGQGAGTTIGGNANVRGELSVGTSQGQGSIRVGPVDGFLYSNSDGYGWWTPTKGAFQYYIADRTFRIDGNPVWHTANLTPLDRRTGGTMSGDLWFDPGKRIFLSEGSAKAPSLTFINDGAPDTGLYHINDGSFGVTCNGIAQVSFTPGGTTFQTPVQGPTPATGDRSKALATTEWVLAALSTATVGQIVFEPRTLPRAGFLKANGVLVNRADYPALWAYAQASGTLVSDDEWRNERWGCFSLGDGSTTFRLPELRGEFIRCWADGRDDIDAQRGIGAYQGPQNRSHTHGASAAAVGDHAHSAWTDAQGWHGHHGWTGGAGGHNHNNGAFSRLLRPPYGGSLTGSDQTGSGSEQAVGAGDSQDIVGVGDHAHEFNTEGAGTHGHNVGIGGAGNHSHAITVNADGGNETRPRNVALLALIRAY</sequence>
<dbReference type="Pfam" id="PF21446">
    <property type="entry name" value="Gp34_trimer"/>
    <property type="match status" value="1"/>
</dbReference>
<dbReference type="Proteomes" id="UP000494170">
    <property type="component" value="Unassembled WGS sequence"/>
</dbReference>
<dbReference type="SUPFAM" id="SSF88874">
    <property type="entry name" value="Receptor-binding domain of short tail fibre protein gp12"/>
    <property type="match status" value="1"/>
</dbReference>
<accession>A0A6P2RV89</accession>
<feature type="region of interest" description="Disordered" evidence="1">
    <location>
        <begin position="784"/>
        <end position="832"/>
    </location>
</feature>